<evidence type="ECO:0000256" key="1">
    <source>
        <dbReference type="ARBA" id="ARBA00023002"/>
    </source>
</evidence>
<evidence type="ECO:0000313" key="5">
    <source>
        <dbReference type="Proteomes" id="UP000009154"/>
    </source>
</evidence>
<evidence type="ECO:0000313" key="4">
    <source>
        <dbReference type="EMBL" id="AFA74710.1"/>
    </source>
</evidence>
<dbReference type="InterPro" id="IPR036661">
    <property type="entry name" value="Luciferase-like_sf"/>
</dbReference>
<dbReference type="Pfam" id="PF00296">
    <property type="entry name" value="Bac_luciferase"/>
    <property type="match status" value="1"/>
</dbReference>
<dbReference type="InterPro" id="IPR050564">
    <property type="entry name" value="F420-G6PD/mer"/>
</dbReference>
<dbReference type="InterPro" id="IPR011251">
    <property type="entry name" value="Luciferase-like_dom"/>
</dbReference>
<dbReference type="AlphaFoldDB" id="H6N2T3"/>
<evidence type="ECO:0000259" key="3">
    <source>
        <dbReference type="Pfam" id="PF00296"/>
    </source>
</evidence>
<keyword evidence="1" id="KW-0560">Oxidoreductase</keyword>
<dbReference type="PANTHER" id="PTHR43244:SF1">
    <property type="entry name" value="5,10-METHYLENETETRAHYDROMETHANOPTERIN REDUCTASE"/>
    <property type="match status" value="1"/>
</dbReference>
<dbReference type="EMBL" id="CP003119">
    <property type="protein sequence ID" value="AFA74710.1"/>
    <property type="molecule type" value="Genomic_DNA"/>
</dbReference>
<feature type="region of interest" description="Disordered" evidence="2">
    <location>
        <begin position="1"/>
        <end position="31"/>
    </location>
</feature>
<reference evidence="4 5" key="1">
    <citation type="journal article" date="2012" name="Appl. Environ. Microbiol.">
        <title>Involvement of two latex-clearing proteins during rubber degradation and insights into the subsequent degradation pathway revealed by the genome sequence of Gordonia polyisoprenivorans strain VH2.</title>
        <authorList>
            <person name="Hiessl S."/>
            <person name="Schuldes J."/>
            <person name="Thurmer A."/>
            <person name="Halbsguth T."/>
            <person name="Broker D."/>
            <person name="Angelov A."/>
            <person name="Liebl W."/>
            <person name="Daniel R."/>
            <person name="Steinbuchel A."/>
        </authorList>
    </citation>
    <scope>NUCLEOTIDE SEQUENCE [LARGE SCALE GENOMIC DNA]</scope>
    <source>
        <strain evidence="5">DSM 44266 / VH2</strain>
    </source>
</reference>
<dbReference type="SUPFAM" id="SSF51679">
    <property type="entry name" value="Bacterial luciferase-like"/>
    <property type="match status" value="1"/>
</dbReference>
<proteinExistence type="predicted"/>
<gene>
    <name evidence="4" type="ordered locus">GPOL_c36980</name>
</gene>
<dbReference type="HOGENOM" id="CLU_027853_5_3_11"/>
<feature type="compositionally biased region" description="Pro residues" evidence="2">
    <location>
        <begin position="8"/>
        <end position="22"/>
    </location>
</feature>
<dbReference type="KEGG" id="gpo:GPOL_c36980"/>
<organism evidence="4 5">
    <name type="scientific">Gordonia polyisoprenivorans (strain DSM 44266 / VH2)</name>
    <dbReference type="NCBI Taxonomy" id="1112204"/>
    <lineage>
        <taxon>Bacteria</taxon>
        <taxon>Bacillati</taxon>
        <taxon>Actinomycetota</taxon>
        <taxon>Actinomycetes</taxon>
        <taxon>Mycobacteriales</taxon>
        <taxon>Gordoniaceae</taxon>
        <taxon>Gordonia</taxon>
    </lineage>
</organism>
<dbReference type="NCBIfam" id="TIGR03857">
    <property type="entry name" value="F420_MSMEG_2249"/>
    <property type="match status" value="1"/>
</dbReference>
<dbReference type="GO" id="GO:0016705">
    <property type="term" value="F:oxidoreductase activity, acting on paired donors, with incorporation or reduction of molecular oxygen"/>
    <property type="evidence" value="ECO:0007669"/>
    <property type="project" value="InterPro"/>
</dbReference>
<accession>H6N2T3</accession>
<dbReference type="PANTHER" id="PTHR43244">
    <property type="match status" value="1"/>
</dbReference>
<dbReference type="eggNOG" id="COG2141">
    <property type="taxonomic scope" value="Bacteria"/>
</dbReference>
<dbReference type="Proteomes" id="UP000009154">
    <property type="component" value="Chromosome"/>
</dbReference>
<dbReference type="Gene3D" id="3.20.20.30">
    <property type="entry name" value="Luciferase-like domain"/>
    <property type="match status" value="1"/>
</dbReference>
<feature type="domain" description="Luciferase-like" evidence="3">
    <location>
        <begin position="37"/>
        <end position="350"/>
    </location>
</feature>
<protein>
    <submittedName>
        <fullName evidence="4">Luciferase-like protein</fullName>
    </submittedName>
</protein>
<name>H6N2T3_GORPV</name>
<evidence type="ECO:0000256" key="2">
    <source>
        <dbReference type="SAM" id="MobiDB-lite"/>
    </source>
</evidence>
<dbReference type="RefSeq" id="WP_014361058.1">
    <property type="nucleotide sequence ID" value="NC_016906.1"/>
</dbReference>
<sequence length="390" mass="40889">MTGAVPVTPGPVTPDPGTPDPVTPDTGTDRPQLTELGYYALSRHPVRPAELVDEAAHAERLGLGTAFVSERFNVKDAAVLSGALAAATTRLGLATAATNHTTRHPIVTATMAATLDELSSGRFALGLGRGITPQWQILGLPTITGAGIEDAVGVLRRLWSGEMIVGHDGPSGSYPLLSLGITLDPPPPVLLVTMSPKTLDLAGRIADGVVLHTFLTADATRAAVTRVRTAAEASGRDPDSVRIWSVLATVPDDLDADDRSRRLHGRLATYLQGYPEVLVGANDWDTVDLDRIRATAAFTDARGPIDASATEAQLDELAGAIPDSWVADCAVGSPRACATAVADQFDLGVDSVILHGVAPTEIDDIVGAYRTLDRRPRHPLPTNPGRGHHS</sequence>
<dbReference type="InterPro" id="IPR022378">
    <property type="entry name" value="F420_OxRdatse_MSMEG2249_pred"/>
</dbReference>
<dbReference type="GeneID" id="90160712"/>
<keyword evidence="5" id="KW-1185">Reference proteome</keyword>
<dbReference type="STRING" id="1112204.GPOL_c36980"/>